<name>A0A0G0I323_9BACT</name>
<dbReference type="Proteomes" id="UP000034231">
    <property type="component" value="Unassembled WGS sequence"/>
</dbReference>
<accession>A0A0G0I323</accession>
<protein>
    <submittedName>
        <fullName evidence="1">Uncharacterized protein</fullName>
    </submittedName>
</protein>
<gene>
    <name evidence="1" type="ORF">US68_C0011G0020</name>
</gene>
<reference evidence="1 2" key="1">
    <citation type="journal article" date="2015" name="Nature">
        <title>rRNA introns, odd ribosomes, and small enigmatic genomes across a large radiation of phyla.</title>
        <authorList>
            <person name="Brown C.T."/>
            <person name="Hug L.A."/>
            <person name="Thomas B.C."/>
            <person name="Sharon I."/>
            <person name="Castelle C.J."/>
            <person name="Singh A."/>
            <person name="Wilkins M.J."/>
            <person name="Williams K.H."/>
            <person name="Banfield J.F."/>
        </authorList>
    </citation>
    <scope>NUCLEOTIDE SEQUENCE [LARGE SCALE GENOMIC DNA]</scope>
</reference>
<evidence type="ECO:0000313" key="2">
    <source>
        <dbReference type="Proteomes" id="UP000034231"/>
    </source>
</evidence>
<organism evidence="1 2">
    <name type="scientific">Candidatus Shapirobacteria bacterium GW2011_GWE1_38_10</name>
    <dbReference type="NCBI Taxonomy" id="1618488"/>
    <lineage>
        <taxon>Bacteria</taxon>
        <taxon>Candidatus Shapironibacteriota</taxon>
    </lineage>
</organism>
<sequence>MKTIDQLVTELKLNPQQSLVVKNYFEDLVVELLESLKQDNLQNFEETINSIRKS</sequence>
<dbReference type="EMBL" id="LBTX01000011">
    <property type="protein sequence ID" value="KKQ49713.1"/>
    <property type="molecule type" value="Genomic_DNA"/>
</dbReference>
<dbReference type="AlphaFoldDB" id="A0A0G0I323"/>
<comment type="caution">
    <text evidence="1">The sequence shown here is derived from an EMBL/GenBank/DDBJ whole genome shotgun (WGS) entry which is preliminary data.</text>
</comment>
<proteinExistence type="predicted"/>
<evidence type="ECO:0000313" key="1">
    <source>
        <dbReference type="EMBL" id="KKQ49713.1"/>
    </source>
</evidence>